<feature type="region of interest" description="Disordered" evidence="1">
    <location>
        <begin position="325"/>
        <end position="351"/>
    </location>
</feature>
<evidence type="ECO:0000256" key="1">
    <source>
        <dbReference type="SAM" id="MobiDB-lite"/>
    </source>
</evidence>
<sequence>MAAEIPQQQPRLRFGDGLNEAVDYTVNDNSRDEELGITWTDADQAMVRARVGLRYLPKFWKMMLHIYKRSPSDLFTWALRIGDDEDELIRDLCEIIPHEIWKADLTLLRHCLQMAIYFRVKNHALPFSFFKTGFVQPILNLERHLLDANVPEPEARLARHAYAAWEATATDMNMSVAPFLWELEKLIRGKEVIGTAEEEKFFVLQKVDIFNVRKALDILCDKGLYRCSVDMRYVLYIRTYSDQWPLLQPYTQEMLQELEKIAVLNRRRARAMGLPDIPSGRSEVYSRIPYWKTHKNGDKRYGEAMFQYGDLWTVGCAQQVQEPIREPVREQPDHEEAAEEVVDEMEATDDL</sequence>
<gene>
    <name evidence="2" type="ORF">Daesc_000411</name>
</gene>
<dbReference type="AlphaFoldDB" id="A0AAX6MYP8"/>
<name>A0AAX6MYP8_9PEZI</name>
<comment type="caution">
    <text evidence="2">The sequence shown here is derived from an EMBL/GenBank/DDBJ whole genome shotgun (WGS) entry which is preliminary data.</text>
</comment>
<evidence type="ECO:0000313" key="3">
    <source>
        <dbReference type="Proteomes" id="UP001369815"/>
    </source>
</evidence>
<keyword evidence="3" id="KW-1185">Reference proteome</keyword>
<proteinExistence type="predicted"/>
<dbReference type="EMBL" id="JBANMG010000001">
    <property type="protein sequence ID" value="KAK6957624.1"/>
    <property type="molecule type" value="Genomic_DNA"/>
</dbReference>
<reference evidence="2 3" key="1">
    <citation type="journal article" date="2024" name="Front Chem Biol">
        <title>Unveiling the potential of Daldinia eschscholtzii MFLUCC 19-0629 through bioactivity and bioinformatics studies for enhanced sustainable agriculture production.</title>
        <authorList>
            <person name="Brooks S."/>
            <person name="Weaver J.A."/>
            <person name="Klomchit A."/>
            <person name="Alharthi S.A."/>
            <person name="Onlamun T."/>
            <person name="Nurani R."/>
            <person name="Vong T.K."/>
            <person name="Alberti F."/>
            <person name="Greco C."/>
        </authorList>
    </citation>
    <scope>NUCLEOTIDE SEQUENCE [LARGE SCALE GENOMIC DNA]</scope>
    <source>
        <strain evidence="2">MFLUCC 19-0629</strain>
    </source>
</reference>
<feature type="compositionally biased region" description="Basic and acidic residues" evidence="1">
    <location>
        <begin position="325"/>
        <end position="335"/>
    </location>
</feature>
<evidence type="ECO:0000313" key="2">
    <source>
        <dbReference type="EMBL" id="KAK6957624.1"/>
    </source>
</evidence>
<dbReference type="Proteomes" id="UP001369815">
    <property type="component" value="Unassembled WGS sequence"/>
</dbReference>
<protein>
    <submittedName>
        <fullName evidence="2">Uncharacterized protein</fullName>
    </submittedName>
</protein>
<feature type="compositionally biased region" description="Acidic residues" evidence="1">
    <location>
        <begin position="336"/>
        <end position="351"/>
    </location>
</feature>
<accession>A0AAX6MYP8</accession>
<organism evidence="2 3">
    <name type="scientific">Daldinia eschscholtzii</name>
    <dbReference type="NCBI Taxonomy" id="292717"/>
    <lineage>
        <taxon>Eukaryota</taxon>
        <taxon>Fungi</taxon>
        <taxon>Dikarya</taxon>
        <taxon>Ascomycota</taxon>
        <taxon>Pezizomycotina</taxon>
        <taxon>Sordariomycetes</taxon>
        <taxon>Xylariomycetidae</taxon>
        <taxon>Xylariales</taxon>
        <taxon>Hypoxylaceae</taxon>
        <taxon>Daldinia</taxon>
    </lineage>
</organism>